<feature type="transmembrane region" description="Helical" evidence="11">
    <location>
        <begin position="148"/>
        <end position="168"/>
    </location>
</feature>
<keyword evidence="6" id="KW-0560">Oxidoreductase</keyword>
<dbReference type="GO" id="GO:0048038">
    <property type="term" value="F:quinone binding"/>
    <property type="evidence" value="ECO:0007669"/>
    <property type="project" value="UniProtKB-KW"/>
</dbReference>
<dbReference type="GO" id="GO:0016491">
    <property type="term" value="F:oxidoreductase activity"/>
    <property type="evidence" value="ECO:0007669"/>
    <property type="project" value="UniProtKB-KW"/>
</dbReference>
<keyword evidence="8" id="KW-1015">Disulfide bond</keyword>
<evidence type="ECO:0000256" key="10">
    <source>
        <dbReference type="SAM" id="MobiDB-lite"/>
    </source>
</evidence>
<feature type="transmembrane region" description="Helical" evidence="11">
    <location>
        <begin position="261"/>
        <end position="282"/>
    </location>
</feature>
<evidence type="ECO:0000259" key="12">
    <source>
        <dbReference type="SMART" id="SM00756"/>
    </source>
</evidence>
<evidence type="ECO:0000256" key="8">
    <source>
        <dbReference type="ARBA" id="ARBA00023157"/>
    </source>
</evidence>
<dbReference type="AlphaFoldDB" id="A0A6N9H8T6"/>
<feature type="transmembrane region" description="Helical" evidence="11">
    <location>
        <begin position="234"/>
        <end position="255"/>
    </location>
</feature>
<evidence type="ECO:0000256" key="5">
    <source>
        <dbReference type="ARBA" id="ARBA00022989"/>
    </source>
</evidence>
<dbReference type="Pfam" id="PF07884">
    <property type="entry name" value="VKOR"/>
    <property type="match status" value="1"/>
</dbReference>
<accession>A0A6N9H8T6</accession>
<dbReference type="Gene3D" id="1.20.1440.130">
    <property type="entry name" value="VKOR domain"/>
    <property type="match status" value="1"/>
</dbReference>
<keyword evidence="14" id="KW-1185">Reference proteome</keyword>
<feature type="transmembrane region" description="Helical" evidence="11">
    <location>
        <begin position="303"/>
        <end position="329"/>
    </location>
</feature>
<dbReference type="InterPro" id="IPR038354">
    <property type="entry name" value="VKOR_sf"/>
</dbReference>
<keyword evidence="3 11" id="KW-0812">Transmembrane</keyword>
<gene>
    <name evidence="13" type="ORF">GSY69_11125</name>
</gene>
<keyword evidence="7 11" id="KW-0472">Membrane</keyword>
<dbReference type="EMBL" id="WWEQ01000056">
    <property type="protein sequence ID" value="MYM20500.1"/>
    <property type="molecule type" value="Genomic_DNA"/>
</dbReference>
<keyword evidence="5 11" id="KW-1133">Transmembrane helix</keyword>
<reference evidence="13 14" key="1">
    <citation type="submission" date="2020-01" db="EMBL/GenBank/DDBJ databases">
        <authorList>
            <person name="Deng T."/>
        </authorList>
    </citation>
    <scope>NUCLEOTIDE SEQUENCE [LARGE SCALE GENOMIC DNA]</scope>
    <source>
        <strain evidence="13 14">5221</strain>
    </source>
</reference>
<evidence type="ECO:0000256" key="7">
    <source>
        <dbReference type="ARBA" id="ARBA00023136"/>
    </source>
</evidence>
<evidence type="ECO:0000313" key="14">
    <source>
        <dbReference type="Proteomes" id="UP000469215"/>
    </source>
</evidence>
<comment type="similarity">
    <text evidence="2">Belongs to the VKOR family.</text>
</comment>
<organism evidence="13 14">
    <name type="scientific">Brevibacterium rongguiense</name>
    <dbReference type="NCBI Taxonomy" id="2695267"/>
    <lineage>
        <taxon>Bacteria</taxon>
        <taxon>Bacillati</taxon>
        <taxon>Actinomycetota</taxon>
        <taxon>Actinomycetes</taxon>
        <taxon>Micrococcales</taxon>
        <taxon>Brevibacteriaceae</taxon>
        <taxon>Brevibacterium</taxon>
    </lineage>
</organism>
<sequence length="337" mass="35431">MGGGGQIAGCVGRLRLDQYGTGPPHTRSGAAGPTRRSARRRRCGGPGAHCRHTPAGAGKGPFRDRSACRTGGAPGADRVDAACESGQACPVSASKNPRTADPLAAADAEPGWTADEALAPDDDRAADDGPTPASGAGRGPWFTRDRPLGIFLIIASAIGFIASFDLSVDKVKKLEQPDRVLSCDFNPFFSCGSVMRFPQSQLFGFPNQFLGIMAFVVPLLLGILLVSRTPIPRWVMIGLNVGLALGTVFVMFLFITSIYVIGIGCPWCIVVWSVTIPMFCIVTARNALTGAFGAGIADSTGTYALASNAVFAAVAWMLVIYGCIVLHFWPYFSSLIG</sequence>
<dbReference type="CDD" id="cd12922">
    <property type="entry name" value="VKOR_5"/>
    <property type="match status" value="1"/>
</dbReference>
<dbReference type="InterPro" id="IPR041714">
    <property type="entry name" value="VKOR_Actinobacteria"/>
</dbReference>
<evidence type="ECO:0000256" key="11">
    <source>
        <dbReference type="SAM" id="Phobius"/>
    </source>
</evidence>
<comment type="caution">
    <text evidence="13">The sequence shown here is derived from an EMBL/GenBank/DDBJ whole genome shotgun (WGS) entry which is preliminary data.</text>
</comment>
<evidence type="ECO:0000256" key="6">
    <source>
        <dbReference type="ARBA" id="ARBA00023002"/>
    </source>
</evidence>
<feature type="domain" description="Vitamin K epoxide reductase" evidence="12">
    <location>
        <begin position="145"/>
        <end position="286"/>
    </location>
</feature>
<evidence type="ECO:0000256" key="2">
    <source>
        <dbReference type="ARBA" id="ARBA00006214"/>
    </source>
</evidence>
<keyword evidence="9" id="KW-0676">Redox-active center</keyword>
<name>A0A6N9H8T6_9MICO</name>
<dbReference type="InterPro" id="IPR012932">
    <property type="entry name" value="VKOR"/>
</dbReference>
<feature type="region of interest" description="Disordered" evidence="10">
    <location>
        <begin position="16"/>
        <end position="140"/>
    </location>
</feature>
<evidence type="ECO:0000313" key="13">
    <source>
        <dbReference type="EMBL" id="MYM20500.1"/>
    </source>
</evidence>
<feature type="transmembrane region" description="Helical" evidence="11">
    <location>
        <begin position="209"/>
        <end position="227"/>
    </location>
</feature>
<dbReference type="GO" id="GO:0016020">
    <property type="term" value="C:membrane"/>
    <property type="evidence" value="ECO:0007669"/>
    <property type="project" value="UniProtKB-SubCell"/>
</dbReference>
<evidence type="ECO:0000256" key="1">
    <source>
        <dbReference type="ARBA" id="ARBA00004141"/>
    </source>
</evidence>
<evidence type="ECO:0000256" key="4">
    <source>
        <dbReference type="ARBA" id="ARBA00022719"/>
    </source>
</evidence>
<evidence type="ECO:0000256" key="9">
    <source>
        <dbReference type="ARBA" id="ARBA00023284"/>
    </source>
</evidence>
<keyword evidence="4" id="KW-0874">Quinone</keyword>
<evidence type="ECO:0000256" key="3">
    <source>
        <dbReference type="ARBA" id="ARBA00022692"/>
    </source>
</evidence>
<comment type="subcellular location">
    <subcellularLocation>
        <location evidence="1">Membrane</location>
        <topology evidence="1">Multi-pass membrane protein</topology>
    </subcellularLocation>
</comment>
<protein>
    <recommendedName>
        <fullName evidence="12">Vitamin K epoxide reductase domain-containing protein</fullName>
    </recommendedName>
</protein>
<proteinExistence type="inferred from homology"/>
<dbReference type="Proteomes" id="UP000469215">
    <property type="component" value="Unassembled WGS sequence"/>
</dbReference>
<dbReference type="SMART" id="SM00756">
    <property type="entry name" value="VKc"/>
    <property type="match status" value="1"/>
</dbReference>